<reference evidence="2" key="1">
    <citation type="journal article" date="2020" name="Stud. Mycol.">
        <title>101 Dothideomycetes genomes: a test case for predicting lifestyles and emergence of pathogens.</title>
        <authorList>
            <person name="Haridas S."/>
            <person name="Albert R."/>
            <person name="Binder M."/>
            <person name="Bloem J."/>
            <person name="Labutti K."/>
            <person name="Salamov A."/>
            <person name="Andreopoulos B."/>
            <person name="Baker S."/>
            <person name="Barry K."/>
            <person name="Bills G."/>
            <person name="Bluhm B."/>
            <person name="Cannon C."/>
            <person name="Castanera R."/>
            <person name="Culley D."/>
            <person name="Daum C."/>
            <person name="Ezra D."/>
            <person name="Gonzalez J."/>
            <person name="Henrissat B."/>
            <person name="Kuo A."/>
            <person name="Liang C."/>
            <person name="Lipzen A."/>
            <person name="Lutzoni F."/>
            <person name="Magnuson J."/>
            <person name="Mondo S."/>
            <person name="Nolan M."/>
            <person name="Ohm R."/>
            <person name="Pangilinan J."/>
            <person name="Park H.-J."/>
            <person name="Ramirez L."/>
            <person name="Alfaro M."/>
            <person name="Sun H."/>
            <person name="Tritt A."/>
            <person name="Yoshinaga Y."/>
            <person name="Zwiers L.-H."/>
            <person name="Turgeon B."/>
            <person name="Goodwin S."/>
            <person name="Spatafora J."/>
            <person name="Crous P."/>
            <person name="Grigoriev I."/>
        </authorList>
    </citation>
    <scope>NUCLEOTIDE SEQUENCE</scope>
    <source>
        <strain evidence="2">CBS 122681</strain>
    </source>
</reference>
<dbReference type="SUPFAM" id="SSF53335">
    <property type="entry name" value="S-adenosyl-L-methionine-dependent methyltransferases"/>
    <property type="match status" value="1"/>
</dbReference>
<evidence type="ECO:0000313" key="2">
    <source>
        <dbReference type="EMBL" id="KAF2659638.1"/>
    </source>
</evidence>
<organism evidence="2 3">
    <name type="scientific">Lophiostoma macrostomum CBS 122681</name>
    <dbReference type="NCBI Taxonomy" id="1314788"/>
    <lineage>
        <taxon>Eukaryota</taxon>
        <taxon>Fungi</taxon>
        <taxon>Dikarya</taxon>
        <taxon>Ascomycota</taxon>
        <taxon>Pezizomycotina</taxon>
        <taxon>Dothideomycetes</taxon>
        <taxon>Pleosporomycetidae</taxon>
        <taxon>Pleosporales</taxon>
        <taxon>Lophiostomataceae</taxon>
        <taxon>Lophiostoma</taxon>
    </lineage>
</organism>
<dbReference type="InterPro" id="IPR029063">
    <property type="entry name" value="SAM-dependent_MTases_sf"/>
</dbReference>
<evidence type="ECO:0000313" key="3">
    <source>
        <dbReference type="Proteomes" id="UP000799324"/>
    </source>
</evidence>
<keyword evidence="2" id="KW-0489">Methyltransferase</keyword>
<protein>
    <submittedName>
        <fullName evidence="2">S-adenosyl-L-methionine-dependent methyltransferase</fullName>
    </submittedName>
</protein>
<dbReference type="OrthoDB" id="66144at2759"/>
<sequence length="361" mass="38909">MTHPTSVDKAFDTSLAEIDSSNVNTSFSSTDSDTISDDLYPEYTYPALHATDEPAPTPQTQSQSTGPTLPPPQPTSPPLQNSQPIQHISTQSAYDQWSTIYDTDGNMLQSIDDLELATLLPTFLTLVLSSIPIHIQPSTLSLIDLGCGTGRTTAKMLSYCYEFLATDPSTGSSTSPAIARITGLDFSQGMLDVAVRKLSALPALPGNAGQLTWRVGQCDCFPTATDPLADPLPESEGVERESADAVVSTLVLEHVPLPAYFATLRALLRAGGYALVTNMHGEMGQVSQAGFVNEQGVKVRGTSFVYSVEEAVGEAERQGFEVLDVRERGMEAEDVQEGKVGRRGLKWVGVKVWYAVMVRKM</sequence>
<dbReference type="CDD" id="cd02440">
    <property type="entry name" value="AdoMet_MTases"/>
    <property type="match status" value="1"/>
</dbReference>
<accession>A0A6A6TL44</accession>
<name>A0A6A6TL44_9PLEO</name>
<dbReference type="AlphaFoldDB" id="A0A6A6TL44"/>
<feature type="compositionally biased region" description="Pro residues" evidence="1">
    <location>
        <begin position="68"/>
        <end position="77"/>
    </location>
</feature>
<dbReference type="EMBL" id="MU004305">
    <property type="protein sequence ID" value="KAF2659638.1"/>
    <property type="molecule type" value="Genomic_DNA"/>
</dbReference>
<feature type="compositionally biased region" description="Low complexity" evidence="1">
    <location>
        <begin position="58"/>
        <end position="67"/>
    </location>
</feature>
<dbReference type="Pfam" id="PF13489">
    <property type="entry name" value="Methyltransf_23"/>
    <property type="match status" value="1"/>
</dbReference>
<feature type="compositionally biased region" description="Low complexity" evidence="1">
    <location>
        <begin position="19"/>
        <end position="33"/>
    </location>
</feature>
<evidence type="ECO:0000256" key="1">
    <source>
        <dbReference type="SAM" id="MobiDB-lite"/>
    </source>
</evidence>
<dbReference type="PANTHER" id="PTHR43464:SF52">
    <property type="entry name" value="PUTATIVE-RELATED"/>
    <property type="match status" value="1"/>
</dbReference>
<dbReference type="GO" id="GO:0010420">
    <property type="term" value="F:polyprenyldihydroxybenzoate methyltransferase activity"/>
    <property type="evidence" value="ECO:0007669"/>
    <property type="project" value="TreeGrafter"/>
</dbReference>
<keyword evidence="2" id="KW-0808">Transferase</keyword>
<dbReference type="GO" id="GO:0032259">
    <property type="term" value="P:methylation"/>
    <property type="evidence" value="ECO:0007669"/>
    <property type="project" value="UniProtKB-KW"/>
</dbReference>
<gene>
    <name evidence="2" type="ORF">K491DRAFT_688988</name>
</gene>
<keyword evidence="3" id="KW-1185">Reference proteome</keyword>
<dbReference type="PANTHER" id="PTHR43464">
    <property type="entry name" value="METHYLTRANSFERASE"/>
    <property type="match status" value="1"/>
</dbReference>
<proteinExistence type="predicted"/>
<dbReference type="Gene3D" id="3.40.50.150">
    <property type="entry name" value="Vaccinia Virus protein VP39"/>
    <property type="match status" value="1"/>
</dbReference>
<feature type="region of interest" description="Disordered" evidence="1">
    <location>
        <begin position="19"/>
        <end position="88"/>
    </location>
</feature>
<dbReference type="Proteomes" id="UP000799324">
    <property type="component" value="Unassembled WGS sequence"/>
</dbReference>